<reference evidence="2 3" key="1">
    <citation type="submission" date="2020-10" db="EMBL/GenBank/DDBJ databases">
        <title>Genome sequencing of Bifidobacterium longum subsp. longum KCTC 5915.</title>
        <authorList>
            <person name="Kim J."/>
        </authorList>
    </citation>
    <scope>NUCLEOTIDE SEQUENCE [LARGE SCALE GENOMIC DNA]</scope>
    <source>
        <strain evidence="2 3">KCTC 5915</strain>
    </source>
</reference>
<evidence type="ECO:0000313" key="3">
    <source>
        <dbReference type="Proteomes" id="UP000593918"/>
    </source>
</evidence>
<dbReference type="Proteomes" id="UP000593918">
    <property type="component" value="Chromosome"/>
</dbReference>
<evidence type="ECO:0000256" key="1">
    <source>
        <dbReference type="SAM" id="MobiDB-lite"/>
    </source>
</evidence>
<dbReference type="EMBL" id="CP062943">
    <property type="protein sequence ID" value="QOL56296.1"/>
    <property type="molecule type" value="Genomic_DNA"/>
</dbReference>
<accession>A0A7L9UPV6</accession>
<protein>
    <recommendedName>
        <fullName evidence="4">Unassigned protein</fullName>
    </recommendedName>
</protein>
<gene>
    <name evidence="2" type="ORF">BL5915_08750</name>
</gene>
<evidence type="ECO:0008006" key="4">
    <source>
        <dbReference type="Google" id="ProtNLM"/>
    </source>
</evidence>
<feature type="region of interest" description="Disordered" evidence="1">
    <location>
        <begin position="1"/>
        <end position="32"/>
    </location>
</feature>
<sequence>MSFSHHGEPESGEARTMDDRSVWARIAGPDPKGDDDRWVMLLDPAGVEAAGVDDVRFSDVTMSVTAGDALPLPDDVRARFARTDFILDMYESGVYDREEAGEKLFDHLFGKGRTVMDSEG</sequence>
<name>A0A7L9UPV6_BIFLL</name>
<evidence type="ECO:0000313" key="2">
    <source>
        <dbReference type="EMBL" id="QOL56296.1"/>
    </source>
</evidence>
<dbReference type="AlphaFoldDB" id="A0A7L9UPV6"/>
<proteinExistence type="predicted"/>
<organism evidence="2 3">
    <name type="scientific">Bifidobacterium longum subsp. longum</name>
    <dbReference type="NCBI Taxonomy" id="1679"/>
    <lineage>
        <taxon>Bacteria</taxon>
        <taxon>Bacillati</taxon>
        <taxon>Actinomycetota</taxon>
        <taxon>Actinomycetes</taxon>
        <taxon>Bifidobacteriales</taxon>
        <taxon>Bifidobacteriaceae</taxon>
        <taxon>Bifidobacterium</taxon>
    </lineage>
</organism>
<feature type="compositionally biased region" description="Basic and acidic residues" evidence="1">
    <location>
        <begin position="1"/>
        <end position="22"/>
    </location>
</feature>